<proteinExistence type="predicted"/>
<feature type="site" description="Cleavage; by autolysis" evidence="2">
    <location>
        <begin position="156"/>
        <end position="157"/>
    </location>
</feature>
<dbReference type="RefSeq" id="WP_135083706.1">
    <property type="nucleotide sequence ID" value="NZ_SPDV01000004.1"/>
</dbReference>
<dbReference type="GO" id="GO:0016811">
    <property type="term" value="F:hydrolase activity, acting on carbon-nitrogen (but not peptide) bonds, in linear amides"/>
    <property type="evidence" value="ECO:0007669"/>
    <property type="project" value="UniProtKB-ARBA"/>
</dbReference>
<dbReference type="PANTHER" id="PTHR10188">
    <property type="entry name" value="L-ASPARAGINASE"/>
    <property type="match status" value="1"/>
</dbReference>
<reference evidence="3 4" key="1">
    <citation type="submission" date="2019-03" db="EMBL/GenBank/DDBJ databases">
        <title>Genome sequence of Sphingomonas sp. 17J27-24.</title>
        <authorList>
            <person name="Kim M."/>
            <person name="Maeng S."/>
            <person name="Sathiyaraj S."/>
        </authorList>
    </citation>
    <scope>NUCLEOTIDE SEQUENCE [LARGE SCALE GENOMIC DNA]</scope>
    <source>
        <strain evidence="3 4">17J27-24</strain>
    </source>
</reference>
<evidence type="ECO:0000256" key="2">
    <source>
        <dbReference type="PIRSR" id="PIRSR600246-3"/>
    </source>
</evidence>
<comment type="caution">
    <text evidence="3">The sequence shown here is derived from an EMBL/GenBank/DDBJ whole genome shotgun (WGS) entry which is preliminary data.</text>
</comment>
<organism evidence="3 4">
    <name type="scientific">Sphingomonas parva</name>
    <dbReference type="NCBI Taxonomy" id="2555898"/>
    <lineage>
        <taxon>Bacteria</taxon>
        <taxon>Pseudomonadati</taxon>
        <taxon>Pseudomonadota</taxon>
        <taxon>Alphaproteobacteria</taxon>
        <taxon>Sphingomonadales</taxon>
        <taxon>Sphingomonadaceae</taxon>
        <taxon>Sphingomonas</taxon>
    </lineage>
</organism>
<protein>
    <submittedName>
        <fullName evidence="3">Asparaginase</fullName>
    </submittedName>
</protein>
<gene>
    <name evidence="3" type="ORF">E2493_03320</name>
</gene>
<dbReference type="SUPFAM" id="SSF56235">
    <property type="entry name" value="N-terminal nucleophile aminohydrolases (Ntn hydrolases)"/>
    <property type="match status" value="1"/>
</dbReference>
<dbReference type="AlphaFoldDB" id="A0A4Y8ZUG9"/>
<feature type="active site" description="Nucleophile" evidence="1">
    <location>
        <position position="157"/>
    </location>
</feature>
<dbReference type="Gene3D" id="3.60.20.30">
    <property type="entry name" value="(Glycosyl)asparaginase"/>
    <property type="match status" value="1"/>
</dbReference>
<dbReference type="GO" id="GO:0005737">
    <property type="term" value="C:cytoplasm"/>
    <property type="evidence" value="ECO:0007669"/>
    <property type="project" value="TreeGrafter"/>
</dbReference>
<evidence type="ECO:0000256" key="1">
    <source>
        <dbReference type="PIRSR" id="PIRSR600246-1"/>
    </source>
</evidence>
<dbReference type="CDD" id="cd04512">
    <property type="entry name" value="Ntn_Asparaginase_2_like"/>
    <property type="match status" value="1"/>
</dbReference>
<dbReference type="PANTHER" id="PTHR10188:SF6">
    <property type="entry name" value="N(4)-(BETA-N-ACETYLGLUCOSAMINYL)-L-ASPARAGINASE"/>
    <property type="match status" value="1"/>
</dbReference>
<keyword evidence="4" id="KW-1185">Reference proteome</keyword>
<dbReference type="InterPro" id="IPR000246">
    <property type="entry name" value="Peptidase_T2"/>
</dbReference>
<dbReference type="Pfam" id="PF01112">
    <property type="entry name" value="Asparaginase_2"/>
    <property type="match status" value="1"/>
</dbReference>
<accession>A0A4Y8ZUG9</accession>
<dbReference type="OrthoDB" id="9780217at2"/>
<evidence type="ECO:0000313" key="3">
    <source>
        <dbReference type="EMBL" id="TFI59660.1"/>
    </source>
</evidence>
<dbReference type="InterPro" id="IPR029055">
    <property type="entry name" value="Ntn_hydrolases_N"/>
</dbReference>
<dbReference type="EMBL" id="SPDV01000004">
    <property type="protein sequence ID" value="TFI59660.1"/>
    <property type="molecule type" value="Genomic_DNA"/>
</dbReference>
<dbReference type="Proteomes" id="UP000298213">
    <property type="component" value="Unassembled WGS sequence"/>
</dbReference>
<sequence length="299" mass="30493">MTDRQAGRWALIVHGGAKPWPDGEEDAHRNGVLEALAAGRRVLESGGTALDAVEASVRTLEDIELFNAGTGSALNERGEVEMCSGIMDGRDLKVGAVGAIRGVRNPVAVARAMLAETEVLIVGEGAELFAVRKGIECVPNDALVVEKRKKELAEHDTVGAVALDSGGNIAAATSTGGLAGAPVGRIGDSPVPGGGFYADNHVGGVAFSGDGETIQRLALAGRVMASIDDGEDPEAAIAKAVAKLPGTGGADADGGGIGIAKDGRIGWAHNSPSFTVALMTGDMEEPEVWLSKEEAQKRG</sequence>
<evidence type="ECO:0000313" key="4">
    <source>
        <dbReference type="Proteomes" id="UP000298213"/>
    </source>
</evidence>
<name>A0A4Y8ZUG9_9SPHN</name>